<dbReference type="PANTHER" id="PTHR32294">
    <property type="entry name" value="DNA POLYMERASE III SUBUNIT ALPHA"/>
    <property type="match status" value="1"/>
</dbReference>
<evidence type="ECO:0000256" key="1">
    <source>
        <dbReference type="ARBA" id="ARBA00004496"/>
    </source>
</evidence>
<sequence length="1197" mass="134115">MSRFVHLHTHTEYSLLDGLSKIPKLVKQAKDLGMDSLAITDHGVMYGALEFYKVCKEVGIKPIIGCEMYVAPRSHKSKEGKVDSEPYHLTVLAKNYQGYLNLMKLSSIAHLEGFYYRPRVDKELLKEYSEGLIALSGCPAGEFIRSLDSKDLTKAEEVAKTYLEIFGEGNYYLEIQNHFYSDYIKDPNLDPTVRQDLQNMGLLQEITWVAAKQISEKLGIPIVATNDLHYVKKEDAEAQDALLCIQTAKFLSDIQRLRMIDTPNLYLKSPEEMAEAFKEVPEALENTNKIAEKVNLEIPLGNPRFPMFDIPENESQSASSASQKKKPFEYLKELTFEKAKGRFALSEERIQRLEYELSVIEKKNYATYFLVVSDFMSWANEHGVITNTRGSAAGSLVLYALGVTDIDPIFYKLPFERFLNPFRPSLPDIDCDLADDRRDDVIRYVMDKYGEDKVAHIVTFGTMMGRAAIRDIGRVMAIPYGEVDRIAKLVPPPHQGFHKPLSDAIKEVPELNDLYKSDPQYRKLLDLAIKVESTVRHASVHAAGIVIAPEPLTNFTPLQKEANGDKVVTQYDMFGVEEAGLVKMDFLGIRNLSILGRSIEYVRNNKGIEIDLQKIPLDDKKAFALLGRGETMGLFQLEGGGMTKYLMDLKPTTIFDISAMVALYRPGPLHIIPEYIDRKHDPSKISYFDPRMKEYLERSLGLLVYQDDVLLTAINIAGYSWEEVDKFRKAMGKKIPAEMAKQKTHFISGCIKNGMNQKKAEELFALIEPFAAYGFNKAHAASYALVAYQTAYMKANYPVEFMAAVMTAEYGNADKIAHAISECKKMGIVVLPPDVNFSSVGFTIEDLKALSEEDLNRQITDINNQAPLRQGSAGQGVRFGLSAIKNVGISAIESIIKAREQKSVASLYDLCSRVDTRLVNKKTLESLIKAGALDSLGSRAAQLLVLDQCLEEVHKSNRANSNGQASLFGEDESFSASITLPEVEELPLDRLVAFEKDLLGFYLHEPPYVKKLKGIGGYISHRISEISEEVLKQKVTVGGVIVELKKVLTKKNAAEMAFLKLDDGEGVIECVVFPKTFAESKHFLEKEEVVIITGKADRREDEYSLIVDSISVFNPETAERFFPQTVVEIEFPREADSEVMKRVNSAIRQFPGEVPISILIPSGASFKKLNLSFTVNLDDGFIQNVEEILGPGAVRVS</sequence>
<dbReference type="Gene3D" id="1.10.150.870">
    <property type="match status" value="1"/>
</dbReference>
<dbReference type="Gene3D" id="3.20.20.140">
    <property type="entry name" value="Metal-dependent hydrolases"/>
    <property type="match status" value="1"/>
</dbReference>
<accession>A0A0G0F7R9</accession>
<evidence type="ECO:0000259" key="9">
    <source>
        <dbReference type="SMART" id="SM00481"/>
    </source>
</evidence>
<evidence type="ECO:0000256" key="7">
    <source>
        <dbReference type="ARBA" id="ARBA00022932"/>
    </source>
</evidence>
<comment type="catalytic activity">
    <reaction evidence="8">
        <text>DNA(n) + a 2'-deoxyribonucleoside 5'-triphosphate = DNA(n+1) + diphosphate</text>
        <dbReference type="Rhea" id="RHEA:22508"/>
        <dbReference type="Rhea" id="RHEA-COMP:17339"/>
        <dbReference type="Rhea" id="RHEA-COMP:17340"/>
        <dbReference type="ChEBI" id="CHEBI:33019"/>
        <dbReference type="ChEBI" id="CHEBI:61560"/>
        <dbReference type="ChEBI" id="CHEBI:173112"/>
        <dbReference type="EC" id="2.7.7.7"/>
    </reaction>
</comment>
<dbReference type="GO" id="GO:0003887">
    <property type="term" value="F:DNA-directed DNA polymerase activity"/>
    <property type="evidence" value="ECO:0007669"/>
    <property type="project" value="UniProtKB-KW"/>
</dbReference>
<evidence type="ECO:0000313" key="10">
    <source>
        <dbReference type="EMBL" id="KKQ09535.1"/>
    </source>
</evidence>
<keyword evidence="7" id="KW-0239">DNA-directed DNA polymerase</keyword>
<organism evidence="10 11">
    <name type="scientific">Candidatus Daviesbacteria bacterium GW2011_GWB1_36_5</name>
    <dbReference type="NCBI Taxonomy" id="1618426"/>
    <lineage>
        <taxon>Bacteria</taxon>
        <taxon>Candidatus Daviesiibacteriota</taxon>
    </lineage>
</organism>
<evidence type="ECO:0000256" key="6">
    <source>
        <dbReference type="ARBA" id="ARBA00022705"/>
    </source>
</evidence>
<dbReference type="Pfam" id="PF17657">
    <property type="entry name" value="DNA_pol3_finger"/>
    <property type="match status" value="1"/>
</dbReference>
<keyword evidence="4" id="KW-0808">Transferase</keyword>
<dbReference type="Pfam" id="PF14579">
    <property type="entry name" value="HHH_6"/>
    <property type="match status" value="1"/>
</dbReference>
<reference evidence="10 11" key="1">
    <citation type="journal article" date="2015" name="Nature">
        <title>rRNA introns, odd ribosomes, and small enigmatic genomes across a large radiation of phyla.</title>
        <authorList>
            <person name="Brown C.T."/>
            <person name="Hug L.A."/>
            <person name="Thomas B.C."/>
            <person name="Sharon I."/>
            <person name="Castelle C.J."/>
            <person name="Singh A."/>
            <person name="Wilkins M.J."/>
            <person name="Williams K.H."/>
            <person name="Banfield J.F."/>
        </authorList>
    </citation>
    <scope>NUCLEOTIDE SEQUENCE [LARGE SCALE GENOMIC DNA]</scope>
</reference>
<dbReference type="PANTHER" id="PTHR32294:SF0">
    <property type="entry name" value="DNA POLYMERASE III SUBUNIT ALPHA"/>
    <property type="match status" value="1"/>
</dbReference>
<dbReference type="SUPFAM" id="SSF50249">
    <property type="entry name" value="Nucleic acid-binding proteins"/>
    <property type="match status" value="1"/>
</dbReference>
<evidence type="ECO:0000256" key="8">
    <source>
        <dbReference type="ARBA" id="ARBA00049244"/>
    </source>
</evidence>
<evidence type="ECO:0000256" key="3">
    <source>
        <dbReference type="ARBA" id="ARBA00019114"/>
    </source>
</evidence>
<proteinExistence type="predicted"/>
<dbReference type="CDD" id="cd12113">
    <property type="entry name" value="PHP_PolIIIA_DnaE3"/>
    <property type="match status" value="1"/>
</dbReference>
<dbReference type="InterPro" id="IPR012340">
    <property type="entry name" value="NA-bd_OB-fold"/>
</dbReference>
<dbReference type="InterPro" id="IPR041931">
    <property type="entry name" value="DNA_pol3_alpha_thumb_dom"/>
</dbReference>
<comment type="caution">
    <text evidence="10">The sequence shown here is derived from an EMBL/GenBank/DDBJ whole genome shotgun (WGS) entry which is preliminary data.</text>
</comment>
<evidence type="ECO:0000256" key="5">
    <source>
        <dbReference type="ARBA" id="ARBA00022695"/>
    </source>
</evidence>
<evidence type="ECO:0000256" key="4">
    <source>
        <dbReference type="ARBA" id="ARBA00022679"/>
    </source>
</evidence>
<dbReference type="Pfam" id="PF01336">
    <property type="entry name" value="tRNA_anti-codon"/>
    <property type="match status" value="1"/>
</dbReference>
<name>A0A0G0F7R9_9BACT</name>
<dbReference type="GO" id="GO:0008408">
    <property type="term" value="F:3'-5' exonuclease activity"/>
    <property type="evidence" value="ECO:0007669"/>
    <property type="project" value="InterPro"/>
</dbReference>
<dbReference type="Gene3D" id="2.40.50.140">
    <property type="entry name" value="Nucleic acid-binding proteins"/>
    <property type="match status" value="1"/>
</dbReference>
<dbReference type="InterPro" id="IPR004805">
    <property type="entry name" value="DnaE2/DnaE/PolC"/>
</dbReference>
<dbReference type="NCBIfam" id="TIGR00594">
    <property type="entry name" value="polc"/>
    <property type="match status" value="1"/>
</dbReference>
<dbReference type="AlphaFoldDB" id="A0A0G0F7R9"/>
<dbReference type="SUPFAM" id="SSF89550">
    <property type="entry name" value="PHP domain-like"/>
    <property type="match status" value="1"/>
</dbReference>
<dbReference type="InterPro" id="IPR004013">
    <property type="entry name" value="PHP_dom"/>
</dbReference>
<dbReference type="InterPro" id="IPR003141">
    <property type="entry name" value="Pol/His_phosphatase_N"/>
</dbReference>
<dbReference type="InterPro" id="IPR040982">
    <property type="entry name" value="DNA_pol3_finger"/>
</dbReference>
<dbReference type="GO" id="GO:0006260">
    <property type="term" value="P:DNA replication"/>
    <property type="evidence" value="ECO:0007669"/>
    <property type="project" value="UniProtKB-KW"/>
</dbReference>
<dbReference type="Gene3D" id="1.10.10.1600">
    <property type="entry name" value="Bacterial DNA polymerase III alpha subunit, thumb domain"/>
    <property type="match status" value="1"/>
</dbReference>
<dbReference type="GO" id="GO:0005737">
    <property type="term" value="C:cytoplasm"/>
    <property type="evidence" value="ECO:0007669"/>
    <property type="project" value="UniProtKB-SubCell"/>
</dbReference>
<dbReference type="Proteomes" id="UP000034492">
    <property type="component" value="Unassembled WGS sequence"/>
</dbReference>
<gene>
    <name evidence="10" type="ORF">US19_C0013G0009</name>
</gene>
<evidence type="ECO:0000313" key="11">
    <source>
        <dbReference type="Proteomes" id="UP000034492"/>
    </source>
</evidence>
<protein>
    <recommendedName>
        <fullName evidence="3">DNA polymerase III subunit alpha</fullName>
        <ecNumber evidence="2">2.7.7.7</ecNumber>
    </recommendedName>
</protein>
<keyword evidence="5" id="KW-0548">Nucleotidyltransferase</keyword>
<dbReference type="PATRIC" id="fig|1618426.3.peg.538"/>
<dbReference type="Pfam" id="PF07733">
    <property type="entry name" value="DNA_pol3_alpha"/>
    <property type="match status" value="1"/>
</dbReference>
<dbReference type="GO" id="GO:0003676">
    <property type="term" value="F:nucleic acid binding"/>
    <property type="evidence" value="ECO:0007669"/>
    <property type="project" value="InterPro"/>
</dbReference>
<dbReference type="SMART" id="SM00481">
    <property type="entry name" value="POLIIIAc"/>
    <property type="match status" value="1"/>
</dbReference>
<evidence type="ECO:0000256" key="2">
    <source>
        <dbReference type="ARBA" id="ARBA00012417"/>
    </source>
</evidence>
<dbReference type="InterPro" id="IPR011708">
    <property type="entry name" value="DNA_pol3_alpha_NTPase_dom"/>
</dbReference>
<dbReference type="InterPro" id="IPR004365">
    <property type="entry name" value="NA-bd_OB_tRNA"/>
</dbReference>
<keyword evidence="6" id="KW-0235">DNA replication</keyword>
<dbReference type="Pfam" id="PF02811">
    <property type="entry name" value="PHP"/>
    <property type="match status" value="1"/>
</dbReference>
<feature type="domain" description="Polymerase/histidinol phosphatase N-terminal" evidence="9">
    <location>
        <begin position="5"/>
        <end position="72"/>
    </location>
</feature>
<dbReference type="InterPro" id="IPR016195">
    <property type="entry name" value="Pol/histidinol_Pase-like"/>
</dbReference>
<comment type="subcellular location">
    <subcellularLocation>
        <location evidence="1">Cytoplasm</location>
    </subcellularLocation>
</comment>
<dbReference type="EC" id="2.7.7.7" evidence="2"/>
<dbReference type="NCBIfam" id="NF005298">
    <property type="entry name" value="PRK06826.1"/>
    <property type="match status" value="1"/>
</dbReference>
<dbReference type="EMBL" id="LBSA01000013">
    <property type="protein sequence ID" value="KKQ09535.1"/>
    <property type="molecule type" value="Genomic_DNA"/>
</dbReference>
<dbReference type="NCBIfam" id="NF004226">
    <property type="entry name" value="PRK05673.1"/>
    <property type="match status" value="1"/>
</dbReference>
<dbReference type="CDD" id="cd04485">
    <property type="entry name" value="DnaE_OBF"/>
    <property type="match status" value="1"/>
</dbReference>
<dbReference type="InterPro" id="IPR029460">
    <property type="entry name" value="DNAPol_HHH"/>
</dbReference>